<dbReference type="InterPro" id="IPR013083">
    <property type="entry name" value="Znf_RING/FYVE/PHD"/>
</dbReference>
<evidence type="ECO:0000259" key="12">
    <source>
        <dbReference type="PROSITE" id="PS50089"/>
    </source>
</evidence>
<dbReference type="InterPro" id="IPR027417">
    <property type="entry name" value="P-loop_NTPase"/>
</dbReference>
<evidence type="ECO:0000256" key="3">
    <source>
        <dbReference type="ARBA" id="ARBA00022741"/>
    </source>
</evidence>
<dbReference type="InterPro" id="IPR050628">
    <property type="entry name" value="SNF2_RAD54_helicase_TF"/>
</dbReference>
<feature type="region of interest" description="Disordered" evidence="11">
    <location>
        <begin position="425"/>
        <end position="456"/>
    </location>
</feature>
<keyword evidence="6" id="KW-0347">Helicase</keyword>
<dbReference type="Gene3D" id="3.40.50.10810">
    <property type="entry name" value="Tandem AAA-ATPase domain"/>
    <property type="match status" value="1"/>
</dbReference>
<keyword evidence="5" id="KW-0378">Hydrolase</keyword>
<feature type="non-terminal residue" evidence="14">
    <location>
        <position position="1056"/>
    </location>
</feature>
<dbReference type="InterPro" id="IPR014001">
    <property type="entry name" value="Helicase_ATP-bd"/>
</dbReference>
<evidence type="ECO:0000256" key="10">
    <source>
        <dbReference type="SAM" id="Coils"/>
    </source>
</evidence>
<keyword evidence="8" id="KW-0067">ATP-binding</keyword>
<dbReference type="PROSITE" id="PS00518">
    <property type="entry name" value="ZF_RING_1"/>
    <property type="match status" value="1"/>
</dbReference>
<dbReference type="PANTHER" id="PTHR45626:SF16">
    <property type="entry name" value="ATP-DEPENDENT HELICASE ULS1"/>
    <property type="match status" value="1"/>
</dbReference>
<dbReference type="GO" id="GO:0004386">
    <property type="term" value="F:helicase activity"/>
    <property type="evidence" value="ECO:0007669"/>
    <property type="project" value="UniProtKB-KW"/>
</dbReference>
<dbReference type="Pfam" id="PF00097">
    <property type="entry name" value="zf-C3HC4"/>
    <property type="match status" value="1"/>
</dbReference>
<feature type="region of interest" description="Disordered" evidence="11">
    <location>
        <begin position="1"/>
        <end position="44"/>
    </location>
</feature>
<protein>
    <submittedName>
        <fullName evidence="14">Uncharacterized protein</fullName>
    </submittedName>
</protein>
<dbReference type="CDD" id="cd16449">
    <property type="entry name" value="RING-HC"/>
    <property type="match status" value="1"/>
</dbReference>
<evidence type="ECO:0000256" key="7">
    <source>
        <dbReference type="ARBA" id="ARBA00022833"/>
    </source>
</evidence>
<dbReference type="GO" id="GO:0016787">
    <property type="term" value="F:hydrolase activity"/>
    <property type="evidence" value="ECO:0007669"/>
    <property type="project" value="UniProtKB-KW"/>
</dbReference>
<dbReference type="GO" id="GO:0005737">
    <property type="term" value="C:cytoplasm"/>
    <property type="evidence" value="ECO:0007669"/>
    <property type="project" value="TreeGrafter"/>
</dbReference>
<accession>A0AAD5SSB8</accession>
<dbReference type="GO" id="GO:0005524">
    <property type="term" value="F:ATP binding"/>
    <property type="evidence" value="ECO:0007669"/>
    <property type="project" value="UniProtKB-KW"/>
</dbReference>
<evidence type="ECO:0000256" key="6">
    <source>
        <dbReference type="ARBA" id="ARBA00022806"/>
    </source>
</evidence>
<dbReference type="InterPro" id="IPR017907">
    <property type="entry name" value="Znf_RING_CS"/>
</dbReference>
<evidence type="ECO:0000256" key="4">
    <source>
        <dbReference type="ARBA" id="ARBA00022771"/>
    </source>
</evidence>
<evidence type="ECO:0000259" key="13">
    <source>
        <dbReference type="PROSITE" id="PS51192"/>
    </source>
</evidence>
<keyword evidence="2" id="KW-0479">Metal-binding</keyword>
<keyword evidence="10" id="KW-0175">Coiled coil</keyword>
<evidence type="ECO:0000256" key="1">
    <source>
        <dbReference type="ARBA" id="ARBA00007025"/>
    </source>
</evidence>
<dbReference type="GO" id="GO:0008094">
    <property type="term" value="F:ATP-dependent activity, acting on DNA"/>
    <property type="evidence" value="ECO:0007669"/>
    <property type="project" value="TreeGrafter"/>
</dbReference>
<keyword evidence="3" id="KW-0547">Nucleotide-binding</keyword>
<keyword evidence="7" id="KW-0862">Zinc</keyword>
<feature type="compositionally biased region" description="Polar residues" evidence="11">
    <location>
        <begin position="1"/>
        <end position="19"/>
    </location>
</feature>
<dbReference type="AlphaFoldDB" id="A0AAD5SSB8"/>
<gene>
    <name evidence="14" type="ORF">HK100_006633</name>
</gene>
<dbReference type="GO" id="GO:0005634">
    <property type="term" value="C:nucleus"/>
    <property type="evidence" value="ECO:0007669"/>
    <property type="project" value="TreeGrafter"/>
</dbReference>
<dbReference type="SUPFAM" id="SSF57850">
    <property type="entry name" value="RING/U-box"/>
    <property type="match status" value="1"/>
</dbReference>
<dbReference type="PROSITE" id="PS51192">
    <property type="entry name" value="HELICASE_ATP_BIND_1"/>
    <property type="match status" value="1"/>
</dbReference>
<dbReference type="GO" id="GO:0000724">
    <property type="term" value="P:double-strand break repair via homologous recombination"/>
    <property type="evidence" value="ECO:0007669"/>
    <property type="project" value="TreeGrafter"/>
</dbReference>
<feature type="coiled-coil region" evidence="10">
    <location>
        <begin position="280"/>
        <end position="320"/>
    </location>
</feature>
<dbReference type="InterPro" id="IPR000330">
    <property type="entry name" value="SNF2_N"/>
</dbReference>
<dbReference type="InterPro" id="IPR038718">
    <property type="entry name" value="SNF2-like_sf"/>
</dbReference>
<evidence type="ECO:0000256" key="11">
    <source>
        <dbReference type="SAM" id="MobiDB-lite"/>
    </source>
</evidence>
<keyword evidence="15" id="KW-1185">Reference proteome</keyword>
<dbReference type="CDD" id="cd18008">
    <property type="entry name" value="DEXDc_SHPRH-like"/>
    <property type="match status" value="1"/>
</dbReference>
<dbReference type="InterPro" id="IPR001841">
    <property type="entry name" value="Znf_RING"/>
</dbReference>
<keyword evidence="4 9" id="KW-0863">Zinc-finger</keyword>
<feature type="region of interest" description="Disordered" evidence="11">
    <location>
        <begin position="372"/>
        <end position="393"/>
    </location>
</feature>
<dbReference type="GO" id="GO:0008270">
    <property type="term" value="F:zinc ion binding"/>
    <property type="evidence" value="ECO:0007669"/>
    <property type="project" value="UniProtKB-KW"/>
</dbReference>
<dbReference type="InterPro" id="IPR018957">
    <property type="entry name" value="Znf_C3HC4_RING-type"/>
</dbReference>
<feature type="domain" description="RING-type" evidence="12">
    <location>
        <begin position="932"/>
        <end position="975"/>
    </location>
</feature>
<sequence>MGSTSSEDPLFSDTNSDGQSDIGPVSRYISPSRQTPKKPRFCSPKSSVHMSELFTQDALVEIPPSNPYANVIHVLDDDDEDFMAGFEAGYEDLTPEEIEEQDRNAALIIQFVCCDIALNDLPATLQPEAIRRRDRAIAIAKQHEHRFAASLSLNTIAVNHDCDDDTDDDVYPVMSLNNSITAADKTEDEELDAELRRRHKQELEDEEFARQLQLQIEAEDRQPQKYLQLSSSSSMAQRNSVPQNSLPDLIASSSFVSSSSSSSSLTALNREMSIEESIRLWELEEQRKQKEQEEEDALLAKKIQIQLEKEERELRIAQSREMIKNRTNGVTSPIQTIHSNSAFREPEFEIPHSPRAIKLELLKQKTFPQPTNAKFKTDFDLSQQSPKKIAKRHLDRDDYSFSLPAESSSSSSRLGVSTHLPPVKYATLDGSPPSSFSDRYKKYQPPASSSSSTSQVMYSQKPIYDMSALLDISAADSKYFINVPPLDSSQEYLRMNAVGGFNNEDESIDAPLREGEVAEQLKDLLENVAITAAIPSAEERLASPDELKIQLLEHQKIGVDWMLKMEKGSNKGGILADDMGLGKTVQSITACILNKSENPHQKTSLIIAPTSLILQWKEELKTKVKPGVFKVFVYYGKDKKGKSPNLLKQYDIVITTYGTVAMEWPQTKKKRVTKKAPFQNLDEDQLYEQELAEEAADQRLIAAQKGSLFKVNWHRVILDEISNAHTIKNKSTRAARACVQLTSKYRWCLTGTPIQNNIGELYSLINFLQIKPYCNWNRFRDEIEKQFKAGKHKRVMKRVQALLKAICLRRTKNSTLDGKPIITLPPKHVELISATFTPAEREFYSSLEKRTLLKFNTYLKAGNVLVLLLRLRQACCHPILVAQNFSEASQEALEAAEPSIMYREKNIDPMEVLSPDIQQRLIGLKLKTAFECAICCDALSDGRIIPDCGHVYCGECIEMHLQAGGGGEKVCPECRGEIDTRNLVSVDLFLKSAKKAGMIVSSSTKRMKDKTRLTSRARGKLPALVISDESEDDDADEENDKNPFDFWISSTKIDEL</sequence>
<evidence type="ECO:0000256" key="5">
    <source>
        <dbReference type="ARBA" id="ARBA00022801"/>
    </source>
</evidence>
<proteinExistence type="inferred from homology"/>
<evidence type="ECO:0000313" key="15">
    <source>
        <dbReference type="Proteomes" id="UP001211907"/>
    </source>
</evidence>
<organism evidence="14 15">
    <name type="scientific">Physocladia obscura</name>
    <dbReference type="NCBI Taxonomy" id="109957"/>
    <lineage>
        <taxon>Eukaryota</taxon>
        <taxon>Fungi</taxon>
        <taxon>Fungi incertae sedis</taxon>
        <taxon>Chytridiomycota</taxon>
        <taxon>Chytridiomycota incertae sedis</taxon>
        <taxon>Chytridiomycetes</taxon>
        <taxon>Chytridiales</taxon>
        <taxon>Chytriomycetaceae</taxon>
        <taxon>Physocladia</taxon>
    </lineage>
</organism>
<dbReference type="SMART" id="SM00487">
    <property type="entry name" value="DEXDc"/>
    <property type="match status" value="1"/>
</dbReference>
<evidence type="ECO:0000313" key="14">
    <source>
        <dbReference type="EMBL" id="KAJ3093400.1"/>
    </source>
</evidence>
<dbReference type="Gene3D" id="3.30.40.10">
    <property type="entry name" value="Zinc/RING finger domain, C3HC4 (zinc finger)"/>
    <property type="match status" value="1"/>
</dbReference>
<dbReference type="SUPFAM" id="SSF52540">
    <property type="entry name" value="P-loop containing nucleoside triphosphate hydrolases"/>
    <property type="match status" value="2"/>
</dbReference>
<reference evidence="14" key="1">
    <citation type="submission" date="2020-05" db="EMBL/GenBank/DDBJ databases">
        <title>Phylogenomic resolution of chytrid fungi.</title>
        <authorList>
            <person name="Stajich J.E."/>
            <person name="Amses K."/>
            <person name="Simmons R."/>
            <person name="Seto K."/>
            <person name="Myers J."/>
            <person name="Bonds A."/>
            <person name="Quandt C.A."/>
            <person name="Barry K."/>
            <person name="Liu P."/>
            <person name="Grigoriev I."/>
            <person name="Longcore J.E."/>
            <person name="James T.Y."/>
        </authorList>
    </citation>
    <scope>NUCLEOTIDE SEQUENCE</scope>
    <source>
        <strain evidence="14">JEL0513</strain>
    </source>
</reference>
<comment type="caution">
    <text evidence="14">The sequence shown here is derived from an EMBL/GenBank/DDBJ whole genome shotgun (WGS) entry which is preliminary data.</text>
</comment>
<dbReference type="Pfam" id="PF00176">
    <property type="entry name" value="SNF2-rel_dom"/>
    <property type="match status" value="1"/>
</dbReference>
<dbReference type="PROSITE" id="PS50089">
    <property type="entry name" value="ZF_RING_2"/>
    <property type="match status" value="1"/>
</dbReference>
<evidence type="ECO:0000256" key="9">
    <source>
        <dbReference type="PROSITE-ProRule" id="PRU00175"/>
    </source>
</evidence>
<evidence type="ECO:0000256" key="8">
    <source>
        <dbReference type="ARBA" id="ARBA00022840"/>
    </source>
</evidence>
<comment type="similarity">
    <text evidence="1">Belongs to the SNF2/RAD54 helicase family.</text>
</comment>
<dbReference type="EMBL" id="JADGJH010003081">
    <property type="protein sequence ID" value="KAJ3093400.1"/>
    <property type="molecule type" value="Genomic_DNA"/>
</dbReference>
<dbReference type="SMART" id="SM00184">
    <property type="entry name" value="RING"/>
    <property type="match status" value="1"/>
</dbReference>
<dbReference type="PANTHER" id="PTHR45626">
    <property type="entry name" value="TRANSCRIPTION TERMINATION FACTOR 2-RELATED"/>
    <property type="match status" value="1"/>
</dbReference>
<feature type="domain" description="Helicase ATP-binding" evidence="13">
    <location>
        <begin position="564"/>
        <end position="771"/>
    </location>
</feature>
<evidence type="ECO:0000256" key="2">
    <source>
        <dbReference type="ARBA" id="ARBA00022723"/>
    </source>
</evidence>
<dbReference type="Proteomes" id="UP001211907">
    <property type="component" value="Unassembled WGS sequence"/>
</dbReference>
<name>A0AAD5SSB8_9FUNG</name>
<feature type="compositionally biased region" description="Polar residues" evidence="11">
    <location>
        <begin position="372"/>
        <end position="386"/>
    </location>
</feature>